<dbReference type="InterPro" id="IPR003713">
    <property type="entry name" value="FliS"/>
</dbReference>
<keyword evidence="3" id="KW-0963">Cytoplasm</keyword>
<protein>
    <submittedName>
        <fullName evidence="6">Flagellar biosynthesis protein FliS</fullName>
    </submittedName>
</protein>
<keyword evidence="7" id="KW-1185">Reference proteome</keyword>
<sequence>MNYQQQSLAGLNGIELIIALYDGMARFLHRAIEAIEGGDVHARRRAIKRVFDILIHLQARLWMDVGGSPARALSDFYTAMFALALQGSQEESKDKLLQAIAGIRNVREAWQQVALDPAAQKMIPRNLQTVEERISSAALPLLRSKPDHYDSGDGTMPESCQWMA</sequence>
<dbReference type="GO" id="GO:0071973">
    <property type="term" value="P:bacterial-type flagellum-dependent cell motility"/>
    <property type="evidence" value="ECO:0007669"/>
    <property type="project" value="TreeGrafter"/>
</dbReference>
<reference evidence="6 7" key="1">
    <citation type="journal article" date="2018" name="Front. Microbiol.">
        <title>Hydrolytic Capabilities as a Key to Environmental Success: Chitinolytic and Cellulolytic Acidobacteria From Acidic Sub-arctic Soils and Boreal Peatlands.</title>
        <authorList>
            <person name="Belova S.E."/>
            <person name="Ravin N.V."/>
            <person name="Pankratov T.A."/>
            <person name="Rakitin A.L."/>
            <person name="Ivanova A.A."/>
            <person name="Beletsky A.V."/>
            <person name="Mardanov A.V."/>
            <person name="Sinninghe Damste J.S."/>
            <person name="Dedysh S.N."/>
        </authorList>
    </citation>
    <scope>NUCLEOTIDE SEQUENCE [LARGE SCALE GENOMIC DNA]</scope>
    <source>
        <strain evidence="6 7">SBC82</strain>
    </source>
</reference>
<dbReference type="Proteomes" id="UP000253606">
    <property type="component" value="Chromosome"/>
</dbReference>
<dbReference type="OrthoDB" id="121542at2"/>
<keyword evidence="6" id="KW-0969">Cilium</keyword>
<dbReference type="PANTHER" id="PTHR34773:SF1">
    <property type="entry name" value="FLAGELLAR SECRETION CHAPERONE FLIS"/>
    <property type="match status" value="1"/>
</dbReference>
<organism evidence="6 7">
    <name type="scientific">Acidisarcina polymorpha</name>
    <dbReference type="NCBI Taxonomy" id="2211140"/>
    <lineage>
        <taxon>Bacteria</taxon>
        <taxon>Pseudomonadati</taxon>
        <taxon>Acidobacteriota</taxon>
        <taxon>Terriglobia</taxon>
        <taxon>Terriglobales</taxon>
        <taxon>Acidobacteriaceae</taxon>
        <taxon>Acidisarcina</taxon>
    </lineage>
</organism>
<dbReference type="Gene3D" id="1.20.120.340">
    <property type="entry name" value="Flagellar protein FliS"/>
    <property type="match status" value="1"/>
</dbReference>
<accession>A0A2Z5G754</accession>
<dbReference type="InterPro" id="IPR036584">
    <property type="entry name" value="FliS_sf"/>
</dbReference>
<keyword evidence="6" id="KW-0282">Flagellum</keyword>
<dbReference type="RefSeq" id="WP_114209530.1">
    <property type="nucleotide sequence ID" value="NZ_CP030840.1"/>
</dbReference>
<evidence type="ECO:0000256" key="5">
    <source>
        <dbReference type="ARBA" id="ARBA00023186"/>
    </source>
</evidence>
<dbReference type="PANTHER" id="PTHR34773">
    <property type="entry name" value="FLAGELLAR SECRETION CHAPERONE FLIS"/>
    <property type="match status" value="1"/>
</dbReference>
<keyword evidence="4" id="KW-1005">Bacterial flagellum biogenesis</keyword>
<dbReference type="Pfam" id="PF02561">
    <property type="entry name" value="FliS"/>
    <property type="match status" value="1"/>
</dbReference>
<dbReference type="CDD" id="cd16098">
    <property type="entry name" value="FliS"/>
    <property type="match status" value="1"/>
</dbReference>
<dbReference type="AlphaFoldDB" id="A0A2Z5G754"/>
<comment type="subcellular location">
    <subcellularLocation>
        <location evidence="1">Cytoplasm</location>
        <location evidence="1">Cytosol</location>
    </subcellularLocation>
</comment>
<evidence type="ECO:0000256" key="4">
    <source>
        <dbReference type="ARBA" id="ARBA00022795"/>
    </source>
</evidence>
<dbReference type="EMBL" id="CP030840">
    <property type="protein sequence ID" value="AXC14838.1"/>
    <property type="molecule type" value="Genomic_DNA"/>
</dbReference>
<proteinExistence type="inferred from homology"/>
<comment type="similarity">
    <text evidence="2">Belongs to the FliS family.</text>
</comment>
<evidence type="ECO:0000313" key="6">
    <source>
        <dbReference type="EMBL" id="AXC14838.1"/>
    </source>
</evidence>
<name>A0A2Z5G754_9BACT</name>
<gene>
    <name evidence="6" type="ORF">ACPOL_5590</name>
</gene>
<evidence type="ECO:0000313" key="7">
    <source>
        <dbReference type="Proteomes" id="UP000253606"/>
    </source>
</evidence>
<dbReference type="KEGG" id="abas:ACPOL_5590"/>
<dbReference type="GO" id="GO:0005829">
    <property type="term" value="C:cytosol"/>
    <property type="evidence" value="ECO:0007669"/>
    <property type="project" value="UniProtKB-SubCell"/>
</dbReference>
<dbReference type="GO" id="GO:0044780">
    <property type="term" value="P:bacterial-type flagellum assembly"/>
    <property type="evidence" value="ECO:0007669"/>
    <property type="project" value="InterPro"/>
</dbReference>
<dbReference type="SUPFAM" id="SSF101116">
    <property type="entry name" value="Flagellar export chaperone FliS"/>
    <property type="match status" value="1"/>
</dbReference>
<evidence type="ECO:0000256" key="2">
    <source>
        <dbReference type="ARBA" id="ARBA00008787"/>
    </source>
</evidence>
<keyword evidence="6" id="KW-0966">Cell projection</keyword>
<evidence type="ECO:0000256" key="3">
    <source>
        <dbReference type="ARBA" id="ARBA00022490"/>
    </source>
</evidence>
<keyword evidence="5" id="KW-0143">Chaperone</keyword>
<evidence type="ECO:0000256" key="1">
    <source>
        <dbReference type="ARBA" id="ARBA00004514"/>
    </source>
</evidence>